<keyword evidence="2" id="KW-1185">Reference proteome</keyword>
<protein>
    <submittedName>
        <fullName evidence="1">Uncharacterized protein</fullName>
    </submittedName>
</protein>
<name>A0ABR9B5R8_9RHOO</name>
<evidence type="ECO:0000313" key="1">
    <source>
        <dbReference type="EMBL" id="MBD8501674.1"/>
    </source>
</evidence>
<accession>A0ABR9B5R8</accession>
<comment type="caution">
    <text evidence="1">The sequence shown here is derived from an EMBL/GenBank/DDBJ whole genome shotgun (WGS) entry which is preliminary data.</text>
</comment>
<organism evidence="1 2">
    <name type="scientific">Thauera sedimentorum</name>
    <dbReference type="NCBI Taxonomy" id="2767595"/>
    <lineage>
        <taxon>Bacteria</taxon>
        <taxon>Pseudomonadati</taxon>
        <taxon>Pseudomonadota</taxon>
        <taxon>Betaproteobacteria</taxon>
        <taxon>Rhodocyclales</taxon>
        <taxon>Zoogloeaceae</taxon>
        <taxon>Thauera</taxon>
    </lineage>
</organism>
<evidence type="ECO:0000313" key="2">
    <source>
        <dbReference type="Proteomes" id="UP000603602"/>
    </source>
</evidence>
<gene>
    <name evidence="1" type="ORF">IFO67_02150</name>
</gene>
<dbReference type="EMBL" id="JACYTO010000001">
    <property type="protein sequence ID" value="MBD8501674.1"/>
    <property type="molecule type" value="Genomic_DNA"/>
</dbReference>
<dbReference type="RefSeq" id="WP_187716513.1">
    <property type="nucleotide sequence ID" value="NZ_JACTAH010000001.1"/>
</dbReference>
<reference evidence="2" key="1">
    <citation type="submission" date="2023-07" db="EMBL/GenBank/DDBJ databases">
        <title>Thauera sp. CAU 1555 isolated from sand of Yaerae Beach.</title>
        <authorList>
            <person name="Kim W."/>
        </authorList>
    </citation>
    <scope>NUCLEOTIDE SEQUENCE [LARGE SCALE GENOMIC DNA]</scope>
    <source>
        <strain evidence="2">CAU 1555</strain>
    </source>
</reference>
<dbReference type="Proteomes" id="UP000603602">
    <property type="component" value="Unassembled WGS sequence"/>
</dbReference>
<proteinExistence type="predicted"/>
<sequence length="52" mass="5894">MVVEHTKLEITRLYDAVEGVMVGVVSLHEVYKMDANELRNARIGYPGMDSKQ</sequence>